<evidence type="ECO:0000313" key="5">
    <source>
        <dbReference type="EnsemblMetazoa" id="MDOA002786-PB"/>
    </source>
</evidence>
<name>A0A1I8MA57_MUSDO</name>
<evidence type="ECO:0000256" key="2">
    <source>
        <dbReference type="ARBA" id="ARBA00007357"/>
    </source>
</evidence>
<evidence type="ECO:0000256" key="3">
    <source>
        <dbReference type="SAM" id="SignalP"/>
    </source>
</evidence>
<dbReference type="InterPro" id="IPR000718">
    <property type="entry name" value="Peptidase_M13"/>
</dbReference>
<dbReference type="RefSeq" id="XP_058977763.1">
    <property type="nucleotide sequence ID" value="XM_059121780.1"/>
</dbReference>
<dbReference type="GO" id="GO:0016485">
    <property type="term" value="P:protein processing"/>
    <property type="evidence" value="ECO:0007669"/>
    <property type="project" value="TreeGrafter"/>
</dbReference>
<feature type="signal peptide" evidence="3">
    <location>
        <begin position="1"/>
        <end position="19"/>
    </location>
</feature>
<dbReference type="PANTHER" id="PTHR11733">
    <property type="entry name" value="ZINC METALLOPROTEASE FAMILY M13 NEPRILYSIN-RELATED"/>
    <property type="match status" value="1"/>
</dbReference>
<dbReference type="InterPro" id="IPR008753">
    <property type="entry name" value="Peptidase_M13_N"/>
</dbReference>
<comment type="subcellular location">
    <subcellularLocation>
        <location evidence="1">Cell membrane</location>
        <topology evidence="1">Single-pass type II membrane protein</topology>
    </subcellularLocation>
</comment>
<dbReference type="InterPro" id="IPR024079">
    <property type="entry name" value="MetalloPept_cat_dom_sf"/>
</dbReference>
<dbReference type="eggNOG" id="KOG3624">
    <property type="taxonomic scope" value="Eukaryota"/>
</dbReference>
<evidence type="ECO:0000256" key="1">
    <source>
        <dbReference type="ARBA" id="ARBA00004401"/>
    </source>
</evidence>
<protein>
    <submittedName>
        <fullName evidence="7">Uncharacterized protein LOC101898822</fullName>
    </submittedName>
</protein>
<dbReference type="EnsemblMetazoa" id="MDOA002786-RB">
    <property type="protein sequence ID" value="MDOA002786-PB"/>
    <property type="gene ID" value="MDOA002786"/>
</dbReference>
<organism evidence="5">
    <name type="scientific">Musca domestica</name>
    <name type="common">House fly</name>
    <dbReference type="NCBI Taxonomy" id="7370"/>
    <lineage>
        <taxon>Eukaryota</taxon>
        <taxon>Metazoa</taxon>
        <taxon>Ecdysozoa</taxon>
        <taxon>Arthropoda</taxon>
        <taxon>Hexapoda</taxon>
        <taxon>Insecta</taxon>
        <taxon>Pterygota</taxon>
        <taxon>Neoptera</taxon>
        <taxon>Endopterygota</taxon>
        <taxon>Diptera</taxon>
        <taxon>Brachycera</taxon>
        <taxon>Muscomorpha</taxon>
        <taxon>Muscoidea</taxon>
        <taxon>Muscidae</taxon>
        <taxon>Musca</taxon>
    </lineage>
</organism>
<sequence length="600" mass="71463">MKFGILLLLVVASLAVVRSSEDHKALNEKQHSVLIKSLDKDYRPCADFYRYACYKWSDQHKDNGDNYTTVPEMMNYDVNMEVIEYLEKTPETDMPGFVKLVKDFYVSCTESPEFKPLDFMHWMEKEEHIKWALFTPDAAEDFVFDWTKILATFRKYGFNNMFITESRHYQEGSHFITYLKKPVYNDGFNFVFNYEIDEYNETIPLPSGTMGFHDLWKYIDPFEDKLRDIKVEEQEKPKMFKYHELPYPWMQSYLKYLMEPEVIDPNMEVGIYNMAYMEALDKLLKEYDAKVLARYMEIRFLQDADKFNKRSTKNECMTTTKSLLPMAMEWIYEQMHPEVVKEMPKIEQMFENILKNVNKSLHMDVSEYIPKEFFGKLVTMHMKVGMIPQENAKDLLESYYADVKLDAHEYYRNFVKMLEFYYKLEHTHFDYKNFAEDKGFFFKTPSYNFESSIRSIYVPSMNLMILPFGLFRPPVYHEEFEDIFKQSSLATIMGMGMFDAFLSTKDFPNEDVKKLAGVIGLHAAFEVFFSSLQSEEITRYLTMFGFTSLHELKQMFFLNAIHYKCEWYSGDADIVNFATSNLSDFTEAYDCKLNNFMRMF</sequence>
<dbReference type="OrthoDB" id="10499686at2759"/>
<dbReference type="GO" id="GO:0005886">
    <property type="term" value="C:plasma membrane"/>
    <property type="evidence" value="ECO:0007669"/>
    <property type="project" value="UniProtKB-SubCell"/>
</dbReference>
<accession>A0A1I8MA57</accession>
<feature type="domain" description="Peptidase M13 N-terminal" evidence="4">
    <location>
        <begin position="44"/>
        <end position="162"/>
    </location>
</feature>
<dbReference type="VEuPathDB" id="VectorBase:MDOMA2_017128"/>
<reference evidence="5" key="1">
    <citation type="submission" date="2020-05" db="UniProtKB">
        <authorList>
            <consortium name="EnsemblMetazoa"/>
        </authorList>
    </citation>
    <scope>IDENTIFICATION</scope>
    <source>
        <strain evidence="5">Aabys</strain>
    </source>
</reference>
<evidence type="ECO:0000313" key="7">
    <source>
        <dbReference type="RefSeq" id="XP_058977763.1"/>
    </source>
</evidence>
<evidence type="ECO:0000259" key="4">
    <source>
        <dbReference type="Pfam" id="PF05649"/>
    </source>
</evidence>
<dbReference type="SUPFAM" id="SSF55486">
    <property type="entry name" value="Metalloproteases ('zincins'), catalytic domain"/>
    <property type="match status" value="1"/>
</dbReference>
<dbReference type="Proteomes" id="UP001652621">
    <property type="component" value="Unplaced"/>
</dbReference>
<dbReference type="AlphaFoldDB" id="A0A1I8MA57"/>
<dbReference type="VEuPathDB" id="VectorBase:MDOA002786"/>
<dbReference type="Gene3D" id="3.40.390.10">
    <property type="entry name" value="Collagenase (Catalytic Domain)"/>
    <property type="match status" value="1"/>
</dbReference>
<reference evidence="7" key="2">
    <citation type="submission" date="2025-05" db="UniProtKB">
        <authorList>
            <consortium name="RefSeq"/>
        </authorList>
    </citation>
    <scope>IDENTIFICATION</scope>
    <source>
        <strain evidence="7">Aabys</strain>
        <tissue evidence="7">Whole body</tissue>
    </source>
</reference>
<evidence type="ECO:0000313" key="6">
    <source>
        <dbReference type="Proteomes" id="UP001652621"/>
    </source>
</evidence>
<dbReference type="Pfam" id="PF05649">
    <property type="entry name" value="Peptidase_M13_N"/>
    <property type="match status" value="1"/>
</dbReference>
<dbReference type="Gene3D" id="1.10.1380.10">
    <property type="entry name" value="Neutral endopeptidase , domain2"/>
    <property type="match status" value="1"/>
</dbReference>
<proteinExistence type="inferred from homology"/>
<comment type="similarity">
    <text evidence="2">Belongs to the peptidase M13 family.</text>
</comment>
<feature type="chain" id="PRO_5044560055" evidence="3">
    <location>
        <begin position="20"/>
        <end position="600"/>
    </location>
</feature>
<keyword evidence="6" id="KW-1185">Reference proteome</keyword>
<dbReference type="PANTHER" id="PTHR11733:SF167">
    <property type="entry name" value="FI17812P1-RELATED"/>
    <property type="match status" value="1"/>
</dbReference>
<dbReference type="GO" id="GO:0004222">
    <property type="term" value="F:metalloendopeptidase activity"/>
    <property type="evidence" value="ECO:0007669"/>
    <property type="project" value="InterPro"/>
</dbReference>
<gene>
    <name evidence="5" type="primary">101898822</name>
    <name evidence="7" type="synonym">LOC101898822</name>
</gene>
<dbReference type="InterPro" id="IPR042089">
    <property type="entry name" value="Peptidase_M13_dom_2"/>
</dbReference>
<keyword evidence="3" id="KW-0732">Signal</keyword>
<dbReference type="PROSITE" id="PS51885">
    <property type="entry name" value="NEPRILYSIN"/>
    <property type="match status" value="1"/>
</dbReference>